<dbReference type="Proteomes" id="UP000249746">
    <property type="component" value="Unassembled WGS sequence"/>
</dbReference>
<name>A0A2W6NL60_9HELI</name>
<evidence type="ECO:0000313" key="2">
    <source>
        <dbReference type="Proteomes" id="UP000249746"/>
    </source>
</evidence>
<protein>
    <recommendedName>
        <fullName evidence="3">Lipoprotein</fullName>
    </recommendedName>
</protein>
<proteinExistence type="predicted"/>
<accession>A0A2W6NL60</accession>
<reference evidence="1 2" key="1">
    <citation type="submission" date="2017-03" db="EMBL/GenBank/DDBJ databases">
        <title>Genomic and clinical evidence uncovers the enterohepatic species Helicobacter valdiviensis as a potential human intestinal pathogen.</title>
        <authorList>
            <person name="Fresia P."/>
            <person name="Jara R."/>
            <person name="Sierra R."/>
            <person name="Ferres I."/>
            <person name="Greif G."/>
            <person name="Iraola G."/>
            <person name="Collado L."/>
        </authorList>
    </citation>
    <scope>NUCLEOTIDE SEQUENCE [LARGE SCALE GENOMIC DNA]</scope>
    <source>
        <strain evidence="1 2">WBE14</strain>
    </source>
</reference>
<organism evidence="1 2">
    <name type="scientific">Helicobacter valdiviensis</name>
    <dbReference type="NCBI Taxonomy" id="1458358"/>
    <lineage>
        <taxon>Bacteria</taxon>
        <taxon>Pseudomonadati</taxon>
        <taxon>Campylobacterota</taxon>
        <taxon>Epsilonproteobacteria</taxon>
        <taxon>Campylobacterales</taxon>
        <taxon>Helicobacteraceae</taxon>
        <taxon>Helicobacter</taxon>
    </lineage>
</organism>
<dbReference type="OrthoDB" id="5373103at2"/>
<gene>
    <name evidence="1" type="ORF">B6S12_05445</name>
</gene>
<comment type="caution">
    <text evidence="1">The sequence shown here is derived from an EMBL/GenBank/DDBJ whole genome shotgun (WGS) entry which is preliminary data.</text>
</comment>
<sequence>MVSYLNWRKLLIYALKFLGVAFLVFGCAKAPQKLEQTSSTTIFFSINQFKFYDLGFIKKYPTKTTLEIFNMGHLLFTFSASNTGVCLNDTCYSKEIFIRRFFKNEALGGLNFKDILEGKEILGGEGKEKQERGFIQKIQKGNNKIFYEVSKNRIYFKESQSKFTLEINYN</sequence>
<dbReference type="EMBL" id="NBIU01000012">
    <property type="protein sequence ID" value="PZT48166.1"/>
    <property type="molecule type" value="Genomic_DNA"/>
</dbReference>
<evidence type="ECO:0000313" key="1">
    <source>
        <dbReference type="EMBL" id="PZT48166.1"/>
    </source>
</evidence>
<evidence type="ECO:0008006" key="3">
    <source>
        <dbReference type="Google" id="ProtNLM"/>
    </source>
</evidence>
<dbReference type="AlphaFoldDB" id="A0A2W6NL60"/>
<keyword evidence="2" id="KW-1185">Reference proteome</keyword>